<comment type="subcellular location">
    <subcellularLocation>
        <location evidence="1">Nucleus</location>
    </subcellularLocation>
</comment>
<keyword evidence="4" id="KW-0539">Nucleus</keyword>
<keyword evidence="6" id="KW-1185">Reference proteome</keyword>
<dbReference type="PANTHER" id="PTHR15467:SF5">
    <property type="entry name" value="ZINC FINGERS AND HOMEOBOXES PROTEIN 2"/>
    <property type="match status" value="1"/>
</dbReference>
<evidence type="ECO:0000256" key="4">
    <source>
        <dbReference type="ARBA" id="ARBA00023242"/>
    </source>
</evidence>
<dbReference type="Proteomes" id="UP001476798">
    <property type="component" value="Unassembled WGS sequence"/>
</dbReference>
<dbReference type="EMBL" id="JAHRIO010089997">
    <property type="protein sequence ID" value="MEQ2187111.1"/>
    <property type="molecule type" value="Genomic_DNA"/>
</dbReference>
<gene>
    <name evidence="5" type="ORF">GOODEAATRI_001225</name>
</gene>
<accession>A0ABV0PUE9</accession>
<organism evidence="5 6">
    <name type="scientific">Goodea atripinnis</name>
    <dbReference type="NCBI Taxonomy" id="208336"/>
    <lineage>
        <taxon>Eukaryota</taxon>
        <taxon>Metazoa</taxon>
        <taxon>Chordata</taxon>
        <taxon>Craniata</taxon>
        <taxon>Vertebrata</taxon>
        <taxon>Euteleostomi</taxon>
        <taxon>Actinopterygii</taxon>
        <taxon>Neopterygii</taxon>
        <taxon>Teleostei</taxon>
        <taxon>Neoteleostei</taxon>
        <taxon>Acanthomorphata</taxon>
        <taxon>Ovalentaria</taxon>
        <taxon>Atherinomorphae</taxon>
        <taxon>Cyprinodontiformes</taxon>
        <taxon>Goodeidae</taxon>
        <taxon>Goodea</taxon>
    </lineage>
</organism>
<sequence>MPISSCSLALLREWPSPEEYSQLELQTNLGRTDIVRWFKDHRSALKNGETLDWMEALQKKNLADEQKAGQQQNGQISENNRSVSLEVKAVNGESCRRTFCSMFQGLLFHRFDVFKCLCC</sequence>
<evidence type="ECO:0000256" key="2">
    <source>
        <dbReference type="ARBA" id="ARBA00023125"/>
    </source>
</evidence>
<dbReference type="InterPro" id="IPR009057">
    <property type="entry name" value="Homeodomain-like_sf"/>
</dbReference>
<dbReference type="CDD" id="cd00086">
    <property type="entry name" value="homeodomain"/>
    <property type="match status" value="1"/>
</dbReference>
<evidence type="ECO:0000313" key="5">
    <source>
        <dbReference type="EMBL" id="MEQ2187111.1"/>
    </source>
</evidence>
<evidence type="ECO:0000256" key="3">
    <source>
        <dbReference type="ARBA" id="ARBA00023155"/>
    </source>
</evidence>
<comment type="caution">
    <text evidence="5">The sequence shown here is derived from an EMBL/GenBank/DDBJ whole genome shotgun (WGS) entry which is preliminary data.</text>
</comment>
<protein>
    <submittedName>
        <fullName evidence="5">Uncharacterized protein</fullName>
    </submittedName>
</protein>
<keyword evidence="2" id="KW-0238">DNA-binding</keyword>
<dbReference type="InterPro" id="IPR001356">
    <property type="entry name" value="HD"/>
</dbReference>
<dbReference type="Gene3D" id="1.10.10.60">
    <property type="entry name" value="Homeodomain-like"/>
    <property type="match status" value="1"/>
</dbReference>
<reference evidence="5 6" key="1">
    <citation type="submission" date="2021-06" db="EMBL/GenBank/DDBJ databases">
        <authorList>
            <person name="Palmer J.M."/>
        </authorList>
    </citation>
    <scope>NUCLEOTIDE SEQUENCE [LARGE SCALE GENOMIC DNA]</scope>
    <source>
        <strain evidence="5 6">GA_2019</strain>
        <tissue evidence="5">Muscle</tissue>
    </source>
</reference>
<dbReference type="SUPFAM" id="SSF46689">
    <property type="entry name" value="Homeodomain-like"/>
    <property type="match status" value="1"/>
</dbReference>
<evidence type="ECO:0000313" key="6">
    <source>
        <dbReference type="Proteomes" id="UP001476798"/>
    </source>
</evidence>
<proteinExistence type="predicted"/>
<evidence type="ECO:0000256" key="1">
    <source>
        <dbReference type="ARBA" id="ARBA00004123"/>
    </source>
</evidence>
<keyword evidence="3" id="KW-0371">Homeobox</keyword>
<dbReference type="PANTHER" id="PTHR15467">
    <property type="entry name" value="ZINC-FINGERS AND HOMEOBOXES RELATED"/>
    <property type="match status" value="1"/>
</dbReference>
<name>A0ABV0PUE9_9TELE</name>